<dbReference type="AlphaFoldDB" id="A0A8J4CYU9"/>
<dbReference type="SUPFAM" id="SSF81665">
    <property type="entry name" value="Calcium ATPase, transmembrane domain M"/>
    <property type="match status" value="1"/>
</dbReference>
<dbReference type="SUPFAM" id="SSF81653">
    <property type="entry name" value="Calcium ATPase, transduction domain A"/>
    <property type="match status" value="1"/>
</dbReference>
<gene>
    <name evidence="4" type="ORF">Vretifemale_19312</name>
</gene>
<dbReference type="PANTHER" id="PTHR24092">
    <property type="entry name" value="PROBABLE PHOSPHOLIPID-TRANSPORTING ATPASE"/>
    <property type="match status" value="1"/>
</dbReference>
<dbReference type="GO" id="GO:0045332">
    <property type="term" value="P:phospholipid translocation"/>
    <property type="evidence" value="ECO:0007669"/>
    <property type="project" value="TreeGrafter"/>
</dbReference>
<accession>A0A8J4CYU9</accession>
<feature type="transmembrane region" description="Helical" evidence="2">
    <location>
        <begin position="31"/>
        <end position="53"/>
    </location>
</feature>
<evidence type="ECO:0000313" key="4">
    <source>
        <dbReference type="EMBL" id="GIL91728.1"/>
    </source>
</evidence>
<dbReference type="InterPro" id="IPR023298">
    <property type="entry name" value="ATPase_P-typ_TM_dom_sf"/>
</dbReference>
<dbReference type="InterPro" id="IPR059000">
    <property type="entry name" value="ATPase_P-type_domA"/>
</dbReference>
<dbReference type="PANTHER" id="PTHR24092:SF150">
    <property type="entry name" value="PHOSPHOLIPID-TRANSPORTING ATPASE"/>
    <property type="match status" value="1"/>
</dbReference>
<keyword evidence="2" id="KW-1133">Transmembrane helix</keyword>
<dbReference type="EMBL" id="BNCP01000068">
    <property type="protein sequence ID" value="GIL91728.1"/>
    <property type="molecule type" value="Genomic_DNA"/>
</dbReference>
<dbReference type="GO" id="GO:0140326">
    <property type="term" value="F:ATPase-coupled intramembrane lipid transporter activity"/>
    <property type="evidence" value="ECO:0007669"/>
    <property type="project" value="TreeGrafter"/>
</dbReference>
<comment type="caution">
    <text evidence="4">The sequence shown here is derived from an EMBL/GenBank/DDBJ whole genome shotgun (WGS) entry which is preliminary data.</text>
</comment>
<name>A0A8J4CYU9_9CHLO</name>
<dbReference type="GO" id="GO:0005886">
    <property type="term" value="C:plasma membrane"/>
    <property type="evidence" value="ECO:0007669"/>
    <property type="project" value="TreeGrafter"/>
</dbReference>
<feature type="non-terminal residue" evidence="4">
    <location>
        <position position="1"/>
    </location>
</feature>
<evidence type="ECO:0000313" key="5">
    <source>
        <dbReference type="Proteomes" id="UP000747110"/>
    </source>
</evidence>
<feature type="compositionally biased region" description="Low complexity" evidence="1">
    <location>
        <begin position="185"/>
        <end position="214"/>
    </location>
</feature>
<proteinExistence type="predicted"/>
<organism evidence="4 5">
    <name type="scientific">Volvox reticuliferus</name>
    <dbReference type="NCBI Taxonomy" id="1737510"/>
    <lineage>
        <taxon>Eukaryota</taxon>
        <taxon>Viridiplantae</taxon>
        <taxon>Chlorophyta</taxon>
        <taxon>core chlorophytes</taxon>
        <taxon>Chlorophyceae</taxon>
        <taxon>CS clade</taxon>
        <taxon>Chlamydomonadales</taxon>
        <taxon>Volvocaceae</taxon>
        <taxon>Volvox</taxon>
    </lineage>
</organism>
<dbReference type="InterPro" id="IPR008250">
    <property type="entry name" value="ATPase_P-typ_transduc_dom_A_sf"/>
</dbReference>
<sequence>PVFLFEVFSRVAYLYFLLQAALSWWKLVSPFSGIGSTVALVFVVAVSAVKAAVEDVRRHLEDRATNRARTRKLQPDGTIIDVRWQDVRVGDVLEVRDGELLPADILLLRAGLAEGIAFVRTTNLDGETNLKVRRAVRLPDWDMEDTAGEVNLNRSSSSSSIGPCGSSNRGVEDRGIRRNGGQQGSSGNSKSSTTTATATAAASELSASSAAAATRSRHLQ</sequence>
<dbReference type="Proteomes" id="UP000747110">
    <property type="component" value="Unassembled WGS sequence"/>
</dbReference>
<keyword evidence="2" id="KW-0812">Transmembrane</keyword>
<evidence type="ECO:0000256" key="2">
    <source>
        <dbReference type="SAM" id="Phobius"/>
    </source>
</evidence>
<evidence type="ECO:0000259" key="3">
    <source>
        <dbReference type="Pfam" id="PF00122"/>
    </source>
</evidence>
<dbReference type="Gene3D" id="2.70.150.10">
    <property type="entry name" value="Calcium-transporting ATPase, cytoplasmic transduction domain A"/>
    <property type="match status" value="1"/>
</dbReference>
<reference evidence="4" key="1">
    <citation type="journal article" date="2021" name="Proc. Natl. Acad. Sci. U.S.A.">
        <title>Three genomes in the algal genus Volvox reveal the fate of a haploid sex-determining region after a transition to homothallism.</title>
        <authorList>
            <person name="Yamamoto K."/>
            <person name="Hamaji T."/>
            <person name="Kawai-Toyooka H."/>
            <person name="Matsuzaki R."/>
            <person name="Takahashi F."/>
            <person name="Nishimura Y."/>
            <person name="Kawachi M."/>
            <person name="Noguchi H."/>
            <person name="Minakuchi Y."/>
            <person name="Umen J.G."/>
            <person name="Toyoda A."/>
            <person name="Nozaki H."/>
        </authorList>
    </citation>
    <scope>NUCLEOTIDE SEQUENCE</scope>
    <source>
        <strain evidence="4">NIES-3786</strain>
    </source>
</reference>
<dbReference type="OrthoDB" id="377733at2759"/>
<dbReference type="Pfam" id="PF00122">
    <property type="entry name" value="E1-E2_ATPase"/>
    <property type="match status" value="1"/>
</dbReference>
<keyword evidence="2" id="KW-0472">Membrane</keyword>
<feature type="compositionally biased region" description="Low complexity" evidence="1">
    <location>
        <begin position="155"/>
        <end position="167"/>
    </location>
</feature>
<feature type="non-terminal residue" evidence="4">
    <location>
        <position position="220"/>
    </location>
</feature>
<feature type="region of interest" description="Disordered" evidence="1">
    <location>
        <begin position="148"/>
        <end position="220"/>
    </location>
</feature>
<feature type="domain" description="P-type ATPase A" evidence="3">
    <location>
        <begin position="70"/>
        <end position="128"/>
    </location>
</feature>
<keyword evidence="5" id="KW-1185">Reference proteome</keyword>
<protein>
    <recommendedName>
        <fullName evidence="3">P-type ATPase A domain-containing protein</fullName>
    </recommendedName>
</protein>
<evidence type="ECO:0000256" key="1">
    <source>
        <dbReference type="SAM" id="MobiDB-lite"/>
    </source>
</evidence>